<dbReference type="AlphaFoldDB" id="A0A1D9QDY1"/>
<evidence type="ECO:0000256" key="1">
    <source>
        <dbReference type="PROSITE-ProRule" id="PRU00520"/>
    </source>
</evidence>
<gene>
    <name evidence="3" type="ORF">sscle_10g079360</name>
</gene>
<dbReference type="VEuPathDB" id="FungiDB:sscle_10g079360"/>
<sequence length="74" mass="8313">MDQPTEAITKRIAFTVSGQVQEGEAQGSTSQIDSLRADLRKGPYYARVMSYEEKDLDLDSKQEEGAEEGFRVVR</sequence>
<reference evidence="4" key="1">
    <citation type="journal article" date="2017" name="Genome Biol. Evol.">
        <title>The complete genome sequence of the phytopathogenic fungus Sclerotinia sclerotiorum reveals insights into the genome architecture of broad host range pathogens.</title>
        <authorList>
            <person name="Derbyshire M."/>
            <person name="Denton-Giles M."/>
            <person name="Hegedus D."/>
            <person name="Seifbarghy S."/>
            <person name="Rollins J."/>
            <person name="van Kan J."/>
            <person name="Seidl M.F."/>
            <person name="Faino L."/>
            <person name="Mbengue M."/>
            <person name="Navaud O."/>
            <person name="Raffaele S."/>
            <person name="Hammond-Kosack K."/>
            <person name="Heard S."/>
            <person name="Oliver R."/>
        </authorList>
    </citation>
    <scope>NUCLEOTIDE SEQUENCE [LARGE SCALE GENOMIC DNA]</scope>
    <source>
        <strain evidence="4">ATCC 18683 / 1980 / Ss-1</strain>
    </source>
</reference>
<protein>
    <recommendedName>
        <fullName evidence="2">Acylphosphatase-like domain-containing protein</fullName>
    </recommendedName>
</protein>
<comment type="caution">
    <text evidence="1">Lacks conserved residue(s) required for the propagation of feature annotation.</text>
</comment>
<evidence type="ECO:0000259" key="2">
    <source>
        <dbReference type="PROSITE" id="PS51160"/>
    </source>
</evidence>
<proteinExistence type="predicted"/>
<dbReference type="PROSITE" id="PS51160">
    <property type="entry name" value="ACYLPHOSPHATASE_3"/>
    <property type="match status" value="1"/>
</dbReference>
<dbReference type="Proteomes" id="UP000177798">
    <property type="component" value="Chromosome 10"/>
</dbReference>
<dbReference type="EMBL" id="CP017823">
    <property type="protein sequence ID" value="APA13166.1"/>
    <property type="molecule type" value="Genomic_DNA"/>
</dbReference>
<name>A0A1D9QDY1_SCLS1</name>
<accession>A0A1D9QDY1</accession>
<dbReference type="OrthoDB" id="7961613at2759"/>
<organism evidence="3 4">
    <name type="scientific">Sclerotinia sclerotiorum (strain ATCC 18683 / 1980 / Ss-1)</name>
    <name type="common">White mold</name>
    <name type="synonym">Whetzelinia sclerotiorum</name>
    <dbReference type="NCBI Taxonomy" id="665079"/>
    <lineage>
        <taxon>Eukaryota</taxon>
        <taxon>Fungi</taxon>
        <taxon>Dikarya</taxon>
        <taxon>Ascomycota</taxon>
        <taxon>Pezizomycotina</taxon>
        <taxon>Leotiomycetes</taxon>
        <taxon>Helotiales</taxon>
        <taxon>Sclerotiniaceae</taxon>
        <taxon>Sclerotinia</taxon>
    </lineage>
</organism>
<evidence type="ECO:0000313" key="3">
    <source>
        <dbReference type="EMBL" id="APA13166.1"/>
    </source>
</evidence>
<feature type="domain" description="Acylphosphatase-like" evidence="2">
    <location>
        <begin position="1"/>
        <end position="74"/>
    </location>
</feature>
<dbReference type="InterPro" id="IPR001792">
    <property type="entry name" value="Acylphosphatase-like_dom"/>
</dbReference>
<evidence type="ECO:0000313" key="4">
    <source>
        <dbReference type="Proteomes" id="UP000177798"/>
    </source>
</evidence>